<gene>
    <name evidence="7" type="ORF">SAMN04489735_10583</name>
</gene>
<feature type="transmembrane region" description="Helical" evidence="6">
    <location>
        <begin position="12"/>
        <end position="33"/>
    </location>
</feature>
<dbReference type="RefSeq" id="WP_057897307.1">
    <property type="nucleotide sequence ID" value="NZ_FNDE01000058.1"/>
</dbReference>
<feature type="transmembrane region" description="Helical" evidence="6">
    <location>
        <begin position="165"/>
        <end position="182"/>
    </location>
</feature>
<feature type="transmembrane region" description="Helical" evidence="6">
    <location>
        <begin position="111"/>
        <end position="130"/>
    </location>
</feature>
<evidence type="ECO:0000313" key="7">
    <source>
        <dbReference type="EMBL" id="SDH77830.1"/>
    </source>
</evidence>
<accession>A0A1G8F6U2</accession>
<dbReference type="InterPro" id="IPR022301">
    <property type="entry name" value="Integral_membrane_YjbE"/>
</dbReference>
<dbReference type="InterPro" id="IPR005496">
    <property type="entry name" value="Integral_membrane_TerC"/>
</dbReference>
<feature type="transmembrane region" description="Helical" evidence="6">
    <location>
        <begin position="45"/>
        <end position="67"/>
    </location>
</feature>
<evidence type="ECO:0000256" key="2">
    <source>
        <dbReference type="ARBA" id="ARBA00007511"/>
    </source>
</evidence>
<keyword evidence="5 6" id="KW-0472">Membrane</keyword>
<dbReference type="GO" id="GO:0016020">
    <property type="term" value="C:membrane"/>
    <property type="evidence" value="ECO:0007669"/>
    <property type="project" value="UniProtKB-SubCell"/>
</dbReference>
<evidence type="ECO:0000256" key="6">
    <source>
        <dbReference type="SAM" id="Phobius"/>
    </source>
</evidence>
<dbReference type="PANTHER" id="PTHR30238">
    <property type="entry name" value="MEMBRANE BOUND PREDICTED REDOX MODULATOR"/>
    <property type="match status" value="1"/>
</dbReference>
<dbReference type="EMBL" id="FNDE01000058">
    <property type="protein sequence ID" value="SDH77830.1"/>
    <property type="molecule type" value="Genomic_DNA"/>
</dbReference>
<evidence type="ECO:0000313" key="8">
    <source>
        <dbReference type="Proteomes" id="UP000198956"/>
    </source>
</evidence>
<evidence type="ECO:0000256" key="1">
    <source>
        <dbReference type="ARBA" id="ARBA00004141"/>
    </source>
</evidence>
<dbReference type="PANTHER" id="PTHR30238:SF4">
    <property type="entry name" value="SLL1022 PROTEIN"/>
    <property type="match status" value="1"/>
</dbReference>
<evidence type="ECO:0000256" key="3">
    <source>
        <dbReference type="ARBA" id="ARBA00022692"/>
    </source>
</evidence>
<evidence type="ECO:0000256" key="4">
    <source>
        <dbReference type="ARBA" id="ARBA00022989"/>
    </source>
</evidence>
<comment type="similarity">
    <text evidence="2">Belongs to the TerC family.</text>
</comment>
<dbReference type="NCBIfam" id="TIGR03717">
    <property type="entry name" value="R_switched_YjbE"/>
    <property type="match status" value="1"/>
</dbReference>
<sequence>MEFFSAEFFSALLAILVIDLVLAGDNAIVIGMAARDLPKEQQKKVIVWGTIGAIVIRLIATLLVVWLLNIPGLLLAGGLLLIWIAYKLLVQEKKHEHIKAGENTWMAIRTIIIADAIMGLDNVLAVAGAAHGSFLLVVLGLIISVPIVVWGSTVIIGWIERFPSLIYIGCGVIAWTAAKMITEEPFLAVYFTANPEFKWFFSILVIGCVLLIGRRKKQKKSATYS</sequence>
<organism evidence="7 8">
    <name type="scientific">Aneurinibacillus thermoaerophilus</name>
    <dbReference type="NCBI Taxonomy" id="143495"/>
    <lineage>
        <taxon>Bacteria</taxon>
        <taxon>Bacillati</taxon>
        <taxon>Bacillota</taxon>
        <taxon>Bacilli</taxon>
        <taxon>Bacillales</taxon>
        <taxon>Paenibacillaceae</taxon>
        <taxon>Aneurinibacillus group</taxon>
        <taxon>Aneurinibacillus</taxon>
    </lineage>
</organism>
<feature type="transmembrane region" description="Helical" evidence="6">
    <location>
        <begin position="197"/>
        <end position="213"/>
    </location>
</feature>
<feature type="transmembrane region" description="Helical" evidence="6">
    <location>
        <begin position="136"/>
        <end position="158"/>
    </location>
</feature>
<keyword evidence="3 6" id="KW-0812">Transmembrane</keyword>
<reference evidence="7 8" key="1">
    <citation type="submission" date="2016-10" db="EMBL/GenBank/DDBJ databases">
        <authorList>
            <person name="de Groot N.N."/>
        </authorList>
    </citation>
    <scope>NUCLEOTIDE SEQUENCE [LARGE SCALE GENOMIC DNA]</scope>
    <source>
        <strain evidence="7 8">L 420-91</strain>
    </source>
</reference>
<comment type="subcellular location">
    <subcellularLocation>
        <location evidence="1">Membrane</location>
        <topology evidence="1">Multi-pass membrane protein</topology>
    </subcellularLocation>
</comment>
<protein>
    <submittedName>
        <fullName evidence="7">Integral membrane protein, YjbE family</fullName>
    </submittedName>
</protein>
<dbReference type="Pfam" id="PF03741">
    <property type="entry name" value="TerC"/>
    <property type="match status" value="1"/>
</dbReference>
<dbReference type="Proteomes" id="UP000198956">
    <property type="component" value="Unassembled WGS sequence"/>
</dbReference>
<name>A0A1G8F6U2_ANETH</name>
<evidence type="ECO:0000256" key="5">
    <source>
        <dbReference type="ARBA" id="ARBA00023136"/>
    </source>
</evidence>
<dbReference type="OrthoDB" id="5295733at2"/>
<keyword evidence="4 6" id="KW-1133">Transmembrane helix</keyword>
<proteinExistence type="inferred from homology"/>
<dbReference type="AlphaFoldDB" id="A0A1G8F6U2"/>
<feature type="transmembrane region" description="Helical" evidence="6">
    <location>
        <begin position="73"/>
        <end position="90"/>
    </location>
</feature>